<dbReference type="Proteomes" id="UP000708208">
    <property type="component" value="Unassembled WGS sequence"/>
</dbReference>
<feature type="compositionally biased region" description="Polar residues" evidence="1">
    <location>
        <begin position="134"/>
        <end position="157"/>
    </location>
</feature>
<feature type="region of interest" description="Disordered" evidence="1">
    <location>
        <begin position="200"/>
        <end position="223"/>
    </location>
</feature>
<feature type="compositionally biased region" description="Low complexity" evidence="1">
    <location>
        <begin position="51"/>
        <end position="72"/>
    </location>
</feature>
<dbReference type="EMBL" id="CAJVCH010081289">
    <property type="protein sequence ID" value="CAG7721633.1"/>
    <property type="molecule type" value="Genomic_DNA"/>
</dbReference>
<name>A0A8J2JL36_9HEXA</name>
<evidence type="ECO:0000313" key="2">
    <source>
        <dbReference type="EMBL" id="CAG7721633.1"/>
    </source>
</evidence>
<protein>
    <submittedName>
        <fullName evidence="2">Uncharacterized protein</fullName>
    </submittedName>
</protein>
<dbReference type="AlphaFoldDB" id="A0A8J2JL36"/>
<feature type="region of interest" description="Disordered" evidence="1">
    <location>
        <begin position="1"/>
        <end position="157"/>
    </location>
</feature>
<gene>
    <name evidence="2" type="ORF">AFUS01_LOCUS10834</name>
</gene>
<sequence length="258" mass="28569">MSLVVLRSWSDGPPKVRGIAPSDTDEFVYVPDHRGQFVQQQVGGPKPPTPTVASPTTATTTTTTTKTETPSPMENTDSEKTRGETGEANDEEDDRDETRRKRIGSGEEIIITAERKKTQNSNYQRNNNDDEDNSLITPISDSSCGNSQKHNGRYGSTPNITVLDIHTKSLNSNYHRWAHPTAGRAASLKPRPISDRILLRSSSTSPEQELESPPPASPLSGRYRHLGPELAACIPKRQLKFGTNWLRDDPSNIGIKWR</sequence>
<reference evidence="2" key="1">
    <citation type="submission" date="2021-06" db="EMBL/GenBank/DDBJ databases">
        <authorList>
            <person name="Hodson N. C."/>
            <person name="Mongue J. A."/>
            <person name="Jaron S. K."/>
        </authorList>
    </citation>
    <scope>NUCLEOTIDE SEQUENCE</scope>
</reference>
<comment type="caution">
    <text evidence="2">The sequence shown here is derived from an EMBL/GenBank/DDBJ whole genome shotgun (WGS) entry which is preliminary data.</text>
</comment>
<accession>A0A8J2JL36</accession>
<dbReference type="OrthoDB" id="8299062at2759"/>
<evidence type="ECO:0000256" key="1">
    <source>
        <dbReference type="SAM" id="MobiDB-lite"/>
    </source>
</evidence>
<keyword evidence="3" id="KW-1185">Reference proteome</keyword>
<proteinExistence type="predicted"/>
<evidence type="ECO:0000313" key="3">
    <source>
        <dbReference type="Proteomes" id="UP000708208"/>
    </source>
</evidence>
<organism evidence="2 3">
    <name type="scientific">Allacma fusca</name>
    <dbReference type="NCBI Taxonomy" id="39272"/>
    <lineage>
        <taxon>Eukaryota</taxon>
        <taxon>Metazoa</taxon>
        <taxon>Ecdysozoa</taxon>
        <taxon>Arthropoda</taxon>
        <taxon>Hexapoda</taxon>
        <taxon>Collembola</taxon>
        <taxon>Symphypleona</taxon>
        <taxon>Sminthuridae</taxon>
        <taxon>Allacma</taxon>
    </lineage>
</organism>